<evidence type="ECO:0000313" key="3">
    <source>
        <dbReference type="EMBL" id="AZV80911.1"/>
    </source>
</evidence>
<accession>A0A3T0NA93</accession>
<dbReference type="Gene3D" id="3.90.550.10">
    <property type="entry name" value="Spore Coat Polysaccharide Biosynthesis Protein SpsA, Chain A"/>
    <property type="match status" value="1"/>
</dbReference>
<dbReference type="InterPro" id="IPR001173">
    <property type="entry name" value="Glyco_trans_2-like"/>
</dbReference>
<dbReference type="Pfam" id="PF00535">
    <property type="entry name" value="Glycos_transf_2"/>
    <property type="match status" value="1"/>
</dbReference>
<dbReference type="AlphaFoldDB" id="A0A3T0NA93"/>
<dbReference type="Proteomes" id="UP000283063">
    <property type="component" value="Plasmid pW43C"/>
</dbReference>
<proteinExistence type="inferred from homology"/>
<name>A0A3T0NA93_9RHOB</name>
<dbReference type="KEGG" id="sedi:EBB79_23565"/>
<dbReference type="SUPFAM" id="SSF53448">
    <property type="entry name" value="Nucleotide-diphospho-sugar transferases"/>
    <property type="match status" value="1"/>
</dbReference>
<geneLocation type="plasmid" evidence="3 4">
    <name>pW43C</name>
</geneLocation>
<dbReference type="InterPro" id="IPR029044">
    <property type="entry name" value="Nucleotide-diphossugar_trans"/>
</dbReference>
<reference evidence="3 4" key="1">
    <citation type="submission" date="2018-10" db="EMBL/GenBank/DDBJ databases">
        <title>Parasedimentitalea marina sp. nov., a psychrophilic bacterium isolated from deep seawater of the New Britain Trench.</title>
        <authorList>
            <person name="Cao J."/>
        </authorList>
    </citation>
    <scope>NUCLEOTIDE SEQUENCE [LARGE SCALE GENOMIC DNA]</scope>
    <source>
        <strain evidence="3 4">W43</strain>
        <plasmid evidence="3 4">pW43C</plasmid>
    </source>
</reference>
<evidence type="ECO:0000313" key="4">
    <source>
        <dbReference type="Proteomes" id="UP000283063"/>
    </source>
</evidence>
<dbReference type="PANTHER" id="PTHR43630">
    <property type="entry name" value="POLY-BETA-1,6-N-ACETYL-D-GLUCOSAMINE SYNTHASE"/>
    <property type="match status" value="1"/>
</dbReference>
<keyword evidence="3" id="KW-0808">Transferase</keyword>
<feature type="domain" description="Glycosyltransferase 2-like" evidence="2">
    <location>
        <begin position="6"/>
        <end position="144"/>
    </location>
</feature>
<keyword evidence="3" id="KW-0614">Plasmid</keyword>
<dbReference type="CDD" id="cd06423">
    <property type="entry name" value="CESA_like"/>
    <property type="match status" value="1"/>
</dbReference>
<dbReference type="RefSeq" id="WP_127751409.1">
    <property type="nucleotide sequence ID" value="NZ_CP033222.1"/>
</dbReference>
<evidence type="ECO:0000256" key="1">
    <source>
        <dbReference type="ARBA" id="ARBA00038494"/>
    </source>
</evidence>
<protein>
    <submittedName>
        <fullName evidence="3">Glycosyltransferase family 2 protein</fullName>
    </submittedName>
</protein>
<organism evidence="3 4">
    <name type="scientific">Parasedimentitalea marina</name>
    <dbReference type="NCBI Taxonomy" id="2483033"/>
    <lineage>
        <taxon>Bacteria</taxon>
        <taxon>Pseudomonadati</taxon>
        <taxon>Pseudomonadota</taxon>
        <taxon>Alphaproteobacteria</taxon>
        <taxon>Rhodobacterales</taxon>
        <taxon>Paracoccaceae</taxon>
        <taxon>Parasedimentitalea</taxon>
    </lineage>
</organism>
<dbReference type="PANTHER" id="PTHR43630:SF2">
    <property type="entry name" value="GLYCOSYLTRANSFERASE"/>
    <property type="match status" value="1"/>
</dbReference>
<keyword evidence="4" id="KW-1185">Reference proteome</keyword>
<comment type="similarity">
    <text evidence="1">Belongs to the glycosyltransferase 2 family. WaaE/KdtX subfamily.</text>
</comment>
<evidence type="ECO:0000259" key="2">
    <source>
        <dbReference type="Pfam" id="PF00535"/>
    </source>
</evidence>
<dbReference type="OrthoDB" id="9797391at2"/>
<dbReference type="EMBL" id="CP033222">
    <property type="protein sequence ID" value="AZV80911.1"/>
    <property type="molecule type" value="Genomic_DNA"/>
</dbReference>
<gene>
    <name evidence="3" type="ORF">EBB79_23565</name>
</gene>
<sequence>MSRLITVLIPAHNEADYITACLQAVFASKPLPKGMTGEVLVLANGCTDSTAEMARKVPAAEGWALRVLDMPEGGKLKALNAGDAIARGEILIYLDADVVVDPSLIPEIAVALDRNTPGYASGRPVVASADSWLTRAYGRFWQQLPFVTQGTPGFGLFAMTRAGRQRWQDWPDIISDDTFARLNFTPVERLSVTARYHWPMVEGLANLVRVRRRQNIGVEEIGSYFPKLLKNNDKTSFSLGDLLRLATRDPVGFGVYGLVSLLVKTPLFHSKSRWVRGR</sequence>
<dbReference type="GO" id="GO:0016740">
    <property type="term" value="F:transferase activity"/>
    <property type="evidence" value="ECO:0007669"/>
    <property type="project" value="UniProtKB-KW"/>
</dbReference>